<dbReference type="InterPro" id="IPR051355">
    <property type="entry name" value="Notch/Slit_guidance"/>
</dbReference>
<dbReference type="GO" id="GO:0007411">
    <property type="term" value="P:axon guidance"/>
    <property type="evidence" value="ECO:0007669"/>
    <property type="project" value="TreeGrafter"/>
</dbReference>
<dbReference type="FunFam" id="2.10.25.10:FF:000053">
    <property type="entry name" value="Slit guidance ligand 2"/>
    <property type="match status" value="1"/>
</dbReference>
<feature type="domain" description="EGF-like" evidence="14">
    <location>
        <begin position="751"/>
        <end position="790"/>
    </location>
</feature>
<dbReference type="InterPro" id="IPR018097">
    <property type="entry name" value="EGF_Ca-bd_CS"/>
</dbReference>
<evidence type="ECO:0000256" key="2">
    <source>
        <dbReference type="ARBA" id="ARBA00022473"/>
    </source>
</evidence>
<dbReference type="Pfam" id="PF12661">
    <property type="entry name" value="hEGF"/>
    <property type="match status" value="2"/>
</dbReference>
<feature type="domain" description="EGF-like" evidence="14">
    <location>
        <begin position="830"/>
        <end position="868"/>
    </location>
</feature>
<evidence type="ECO:0000256" key="7">
    <source>
        <dbReference type="ARBA" id="ARBA00022737"/>
    </source>
</evidence>
<evidence type="ECO:0000256" key="3">
    <source>
        <dbReference type="ARBA" id="ARBA00022525"/>
    </source>
</evidence>
<dbReference type="PROSITE" id="PS01186">
    <property type="entry name" value="EGF_2"/>
    <property type="match status" value="7"/>
</dbReference>
<dbReference type="Gene3D" id="3.80.10.10">
    <property type="entry name" value="Ribonuclease Inhibitor"/>
    <property type="match status" value="4"/>
</dbReference>
<protein>
    <submittedName>
        <fullName evidence="15">Slit</fullName>
    </submittedName>
</protein>
<dbReference type="SUPFAM" id="SSF49899">
    <property type="entry name" value="Concanavalin A-like lectins/glucanases"/>
    <property type="match status" value="1"/>
</dbReference>
<keyword evidence="8" id="KW-0524">Neurogenesis</keyword>
<dbReference type="InterPro" id="IPR000483">
    <property type="entry name" value="Cys-rich_flank_reg_C"/>
</dbReference>
<evidence type="ECO:0000259" key="12">
    <source>
        <dbReference type="PROSITE" id="PS01225"/>
    </source>
</evidence>
<evidence type="ECO:0000256" key="5">
    <source>
        <dbReference type="ARBA" id="ARBA00022614"/>
    </source>
</evidence>
<dbReference type="InterPro" id="IPR013320">
    <property type="entry name" value="ConA-like_dom_sf"/>
</dbReference>
<feature type="domain" description="EGF-like" evidence="14">
    <location>
        <begin position="914"/>
        <end position="950"/>
    </location>
</feature>
<dbReference type="SMART" id="SM00365">
    <property type="entry name" value="LRR_SD22"/>
    <property type="match status" value="8"/>
</dbReference>
<dbReference type="PROSITE" id="PS50025">
    <property type="entry name" value="LAM_G_DOMAIN"/>
    <property type="match status" value="1"/>
</dbReference>
<dbReference type="SMART" id="SM00369">
    <property type="entry name" value="LRR_TYP"/>
    <property type="match status" value="12"/>
</dbReference>
<feature type="disulfide bond" evidence="11">
    <location>
        <begin position="739"/>
        <end position="748"/>
    </location>
</feature>
<dbReference type="SMART" id="SM00282">
    <property type="entry name" value="LamG"/>
    <property type="match status" value="1"/>
</dbReference>
<dbReference type="InterPro" id="IPR000742">
    <property type="entry name" value="EGF"/>
</dbReference>
<dbReference type="FunFam" id="2.10.25.10:FF:000054">
    <property type="entry name" value="Slit guidance ligand 2"/>
    <property type="match status" value="1"/>
</dbReference>
<dbReference type="SUPFAM" id="SSF57184">
    <property type="entry name" value="Growth factor receptor domain"/>
    <property type="match status" value="1"/>
</dbReference>
<dbReference type="InterPro" id="IPR032675">
    <property type="entry name" value="LRR_dom_sf"/>
</dbReference>
<dbReference type="InterPro" id="IPR001791">
    <property type="entry name" value="Laminin_G"/>
</dbReference>
<dbReference type="InterPro" id="IPR001881">
    <property type="entry name" value="EGF-like_Ca-bd_dom"/>
</dbReference>
<evidence type="ECO:0000256" key="6">
    <source>
        <dbReference type="ARBA" id="ARBA00022729"/>
    </source>
</evidence>
<dbReference type="AlphaFoldDB" id="A0A2P1DV53"/>
<dbReference type="CDD" id="cd00054">
    <property type="entry name" value="EGF_CA"/>
    <property type="match status" value="6"/>
</dbReference>
<comment type="subcellular location">
    <subcellularLocation>
        <location evidence="1">Secreted</location>
    </subcellularLocation>
</comment>
<evidence type="ECO:0000256" key="8">
    <source>
        <dbReference type="ARBA" id="ARBA00022902"/>
    </source>
</evidence>
<dbReference type="InterPro" id="IPR009030">
    <property type="entry name" value="Growth_fac_rcpt_cys_sf"/>
</dbReference>
<dbReference type="FunFam" id="3.80.10.10:FF:000004">
    <property type="entry name" value="Slit guidance ligand 2"/>
    <property type="match status" value="1"/>
</dbReference>
<dbReference type="PROSITE" id="PS01185">
    <property type="entry name" value="CTCK_1"/>
    <property type="match status" value="1"/>
</dbReference>
<feature type="disulfide bond" evidence="11">
    <location>
        <begin position="780"/>
        <end position="789"/>
    </location>
</feature>
<evidence type="ECO:0000259" key="14">
    <source>
        <dbReference type="PROSITE" id="PS50026"/>
    </source>
</evidence>
<dbReference type="SMART" id="SM00013">
    <property type="entry name" value="LRRNT"/>
    <property type="match status" value="3"/>
</dbReference>
<feature type="disulfide bond" evidence="11">
    <location>
        <begin position="1157"/>
        <end position="1166"/>
    </location>
</feature>
<dbReference type="GO" id="GO:0005509">
    <property type="term" value="F:calcium ion binding"/>
    <property type="evidence" value="ECO:0007669"/>
    <property type="project" value="InterPro"/>
</dbReference>
<feature type="domain" description="EGF-like" evidence="14">
    <location>
        <begin position="792"/>
        <end position="828"/>
    </location>
</feature>
<dbReference type="CDD" id="cd00110">
    <property type="entry name" value="LamG"/>
    <property type="match status" value="1"/>
</dbReference>
<feature type="disulfide bond" evidence="11">
    <location>
        <begin position="1135"/>
        <end position="1145"/>
    </location>
</feature>
<dbReference type="Gene3D" id="2.10.25.10">
    <property type="entry name" value="Laminin"/>
    <property type="match status" value="7"/>
</dbReference>
<dbReference type="InterPro" id="IPR003591">
    <property type="entry name" value="Leu-rich_rpt_typical-subtyp"/>
</dbReference>
<dbReference type="FunFam" id="2.10.25.10:FF:000142">
    <property type="entry name" value="Crumbs cell polarity complex component 2"/>
    <property type="match status" value="1"/>
</dbReference>
<sequence>MHRLETLRLASNNFACDCHLSWMARWLRVRPRLGLFTRCSNPTAVRNRNVAELNDSDFECTGEEDHDESCRVVRLCPEGCTCLRTVVDCRGRGLHEIPYNIGEETTELRLEQNFITMIPGGIFSRFKRLRRIDMSNNQISEIDADAFIGLKSLTSLVIYGNRIASLPPGVFSGLTSLELLLLNANQISCIRSDSFEHLQNLNLLSLYDNRILSLANGTFASLRNLQTLHLARNPFICDCNMKWLAEYLHDHPIETSGARCDGPKRMHRKRIGRAKAKKFQCKGAEEPRTRLAGDCFIDLECPAQCLCEGSVVDCSGLGLESIPTDIPVFTTELKLNDNEIEVLFSDGSFRHLPNLQKIDLRNNLINDIETGAFEGAYALTDLLLTNNHLSDIQSQMFGGLPNLRTLMLRSNRINCITNETFGGLTSVRLLSLYDNQISTIMPGSFDSMTVLSTLNLLGNPFVCNCYLRWLSEWLRSHNLVTGNPRCQEPEYLRDLPIQDINVVEFNCDENNQNSCIMQVKCPAICNCIGTTVRCSRRSLVEFPPDIPLETTELYLDENMIRVIPPELTLLKSLTRLDLSHNFITTLSNNSVYDLPSLQTLVLSYNRIRCILDDVFSGLPSLRILSLHGNEISSIPDGTFSDLTSLSHIALGQNPLYCDCHLRWLCDMVKLNFIEPGIAQCQGPEMMADKTLLTAASAEFTCSGEFDVEVMAKCDPCLSNPCRNNATCENDPVIHFTCQCESGFKGRYCEKPVDQCFDVPCESGGTCHSIESQPTGFICECPAGFEGHRCEFNVDDCVENLCDNNSTCIDGPDRYTCLCPPGFRGVYCEIDIDYCNAEESPCVNGGRCVELHYGYRCECMPGFTGLNCSEDVDYCFNHQCQNEGRCIDEINNYRCICPSGYRGDYCEISPMIYPETSPCRRHECMNDALCYNYGDTYRCLCPLGFGGRHCEHLSSLTLMEHGAFVQMDTLNTRPTANITMIVSTVKANGILFYTGVIQHLAAELYHGRVRVSYDIGNYPPETLFSDISITDGEDHVVEVMVSGRNLSLRIDNAAVSMIESEGERASMETEASLFVGGLPDDINILAIRQWHLRNGTSFNGCIKEVLVNSEKVDFTDSVLMTGMAAGCTSNELPDPCQFNMCEHGQCRPLGGTSYACDCDDGWSGSMCEHELACEGHLIRDFVRYNGCVSRRKVESYNCDVQCGTFCCRARKTKKRRIRLQCEDGSSFRHQIQFTKTCQCGPC</sequence>
<dbReference type="SUPFAM" id="SSF52058">
    <property type="entry name" value="L domain-like"/>
    <property type="match status" value="3"/>
</dbReference>
<keyword evidence="7" id="KW-0677">Repeat</keyword>
<dbReference type="InterPro" id="IPR001611">
    <property type="entry name" value="Leu-rich_rpt"/>
</dbReference>
<dbReference type="InterPro" id="IPR006207">
    <property type="entry name" value="Cys_knot_C"/>
</dbReference>
<keyword evidence="5" id="KW-0433">Leucine-rich repeat</keyword>
<name>A0A2P1DV53_XENBC</name>
<dbReference type="PANTHER" id="PTHR45836:SF4">
    <property type="entry name" value="PROTEIN SLIT"/>
    <property type="match status" value="1"/>
</dbReference>
<dbReference type="InterPro" id="IPR000152">
    <property type="entry name" value="EGF-type_Asp/Asn_hydroxyl_site"/>
</dbReference>
<dbReference type="SUPFAM" id="SSF57196">
    <property type="entry name" value="EGF/Laminin"/>
    <property type="match status" value="3"/>
</dbReference>
<evidence type="ECO:0000256" key="11">
    <source>
        <dbReference type="PROSITE-ProRule" id="PRU00076"/>
    </source>
</evidence>
<feature type="domain" description="EGF-like" evidence="14">
    <location>
        <begin position="714"/>
        <end position="749"/>
    </location>
</feature>
<proteinExistence type="evidence at transcript level"/>
<dbReference type="Pfam" id="PF01462">
    <property type="entry name" value="LRRNT"/>
    <property type="match status" value="2"/>
</dbReference>
<feature type="domain" description="Laminin G" evidence="13">
    <location>
        <begin position="953"/>
        <end position="1126"/>
    </location>
</feature>
<comment type="caution">
    <text evidence="11">Lacks conserved residue(s) required for the propagation of feature annotation.</text>
</comment>
<evidence type="ECO:0000256" key="10">
    <source>
        <dbReference type="ARBA" id="ARBA00023180"/>
    </source>
</evidence>
<dbReference type="PROSITE" id="PS01225">
    <property type="entry name" value="CTCK_2"/>
    <property type="match status" value="1"/>
</dbReference>
<dbReference type="Pfam" id="PF00054">
    <property type="entry name" value="Laminin_G_1"/>
    <property type="match status" value="1"/>
</dbReference>
<evidence type="ECO:0000313" key="15">
    <source>
        <dbReference type="EMBL" id="AVK72278.1"/>
    </source>
</evidence>
<dbReference type="InterPro" id="IPR000372">
    <property type="entry name" value="LRRNT"/>
</dbReference>
<accession>A0A2P1DV53</accession>
<dbReference type="SMART" id="SM00041">
    <property type="entry name" value="CT"/>
    <property type="match status" value="1"/>
</dbReference>
<dbReference type="Gene3D" id="2.60.120.200">
    <property type="match status" value="1"/>
</dbReference>
<dbReference type="EMBL" id="KY709727">
    <property type="protein sequence ID" value="AVK72278.1"/>
    <property type="molecule type" value="mRNA"/>
</dbReference>
<evidence type="ECO:0000256" key="4">
    <source>
        <dbReference type="ARBA" id="ARBA00022536"/>
    </source>
</evidence>
<dbReference type="FunFam" id="2.10.25.10:FF:000080">
    <property type="entry name" value="Neurogenic locus notch 1"/>
    <property type="match status" value="1"/>
</dbReference>
<dbReference type="SMART" id="SM00179">
    <property type="entry name" value="EGF_CA"/>
    <property type="match status" value="7"/>
</dbReference>
<keyword evidence="10" id="KW-0325">Glycoprotein</keyword>
<keyword evidence="9 11" id="KW-1015">Disulfide bond</keyword>
<keyword evidence="2" id="KW-0217">Developmental protein</keyword>
<dbReference type="SMART" id="SM00082">
    <property type="entry name" value="LRRCT"/>
    <property type="match status" value="4"/>
</dbReference>
<organism evidence="15">
    <name type="scientific">Xenoturbella bocki</name>
    <name type="common">Marine worm</name>
    <dbReference type="NCBI Taxonomy" id="242395"/>
    <lineage>
        <taxon>Eukaryota</taxon>
        <taxon>Metazoa</taxon>
        <taxon>Xenacoelomorpha</taxon>
        <taxon>Xenoturbellida</taxon>
        <taxon>Xenoturbellidae</taxon>
        <taxon>Xenoturbella</taxon>
    </lineage>
</organism>
<dbReference type="GO" id="GO:0048495">
    <property type="term" value="F:Roundabout binding"/>
    <property type="evidence" value="ECO:0007669"/>
    <property type="project" value="TreeGrafter"/>
</dbReference>
<dbReference type="InterPro" id="IPR013032">
    <property type="entry name" value="EGF-like_CS"/>
</dbReference>
<dbReference type="FunFam" id="2.10.25.10:FF:000063">
    <property type="entry name" value="Slit guidance ligand 2"/>
    <property type="match status" value="1"/>
</dbReference>
<feature type="disulfide bond" evidence="11">
    <location>
        <begin position="940"/>
        <end position="949"/>
    </location>
</feature>
<dbReference type="PROSITE" id="PS50026">
    <property type="entry name" value="EGF_3"/>
    <property type="match status" value="7"/>
</dbReference>
<evidence type="ECO:0000256" key="9">
    <source>
        <dbReference type="ARBA" id="ARBA00023157"/>
    </source>
</evidence>
<dbReference type="PROSITE" id="PS00022">
    <property type="entry name" value="EGF_1"/>
    <property type="match status" value="7"/>
</dbReference>
<feature type="disulfide bond" evidence="11">
    <location>
        <begin position="858"/>
        <end position="867"/>
    </location>
</feature>
<dbReference type="Pfam" id="PF00008">
    <property type="entry name" value="EGF"/>
    <property type="match status" value="4"/>
</dbReference>
<dbReference type="SMART" id="SM00181">
    <property type="entry name" value="EGF"/>
    <property type="match status" value="7"/>
</dbReference>
<reference evidence="15" key="1">
    <citation type="journal article" date="2018" name="Nature">
        <title>Convergent evolution of bilaterian nerve cords.</title>
        <authorList>
            <person name="Martin-Duran J.M."/>
            <person name="Pang K."/>
            <person name="Borve A."/>
            <person name="Le H.S."/>
            <person name="Furu A."/>
            <person name="Cannon J.T."/>
            <person name="Jondelius U."/>
            <person name="Hejnol A."/>
        </authorList>
    </citation>
    <scope>NUCLEOTIDE SEQUENCE</scope>
</reference>
<dbReference type="PROSITE" id="PS51450">
    <property type="entry name" value="LRR"/>
    <property type="match status" value="6"/>
</dbReference>
<evidence type="ECO:0000259" key="13">
    <source>
        <dbReference type="PROSITE" id="PS50025"/>
    </source>
</evidence>
<dbReference type="Pfam" id="PF01463">
    <property type="entry name" value="LRRCT"/>
    <property type="match status" value="4"/>
</dbReference>
<keyword evidence="3" id="KW-0964">Secreted</keyword>
<dbReference type="Pfam" id="PF13855">
    <property type="entry name" value="LRR_8"/>
    <property type="match status" value="4"/>
</dbReference>
<feature type="disulfide bond" evidence="11">
    <location>
        <begin position="896"/>
        <end position="905"/>
    </location>
</feature>
<feature type="disulfide bond" evidence="11">
    <location>
        <begin position="818"/>
        <end position="827"/>
    </location>
</feature>
<keyword evidence="4 11" id="KW-0245">EGF-like domain</keyword>
<dbReference type="PROSITE" id="PS01187">
    <property type="entry name" value="EGF_CA"/>
    <property type="match status" value="1"/>
</dbReference>
<feature type="domain" description="EGF-like" evidence="14">
    <location>
        <begin position="870"/>
        <end position="906"/>
    </location>
</feature>
<dbReference type="GO" id="GO:0005576">
    <property type="term" value="C:extracellular region"/>
    <property type="evidence" value="ECO:0007669"/>
    <property type="project" value="UniProtKB-SubCell"/>
</dbReference>
<dbReference type="PANTHER" id="PTHR45836">
    <property type="entry name" value="SLIT HOMOLOG"/>
    <property type="match status" value="1"/>
</dbReference>
<dbReference type="FunFam" id="3.80.10.10:FF:000002">
    <property type="entry name" value="Slit guidance ligand 2"/>
    <property type="match status" value="2"/>
</dbReference>
<feature type="domain" description="CTCK" evidence="12">
    <location>
        <begin position="1172"/>
        <end position="1241"/>
    </location>
</feature>
<dbReference type="SMART" id="SM00368">
    <property type="entry name" value="LRR_RI"/>
    <property type="match status" value="6"/>
</dbReference>
<evidence type="ECO:0000256" key="1">
    <source>
        <dbReference type="ARBA" id="ARBA00004613"/>
    </source>
</evidence>
<feature type="domain" description="EGF-like" evidence="14">
    <location>
        <begin position="1131"/>
        <end position="1167"/>
    </location>
</feature>
<dbReference type="GO" id="GO:0008201">
    <property type="term" value="F:heparin binding"/>
    <property type="evidence" value="ECO:0007669"/>
    <property type="project" value="TreeGrafter"/>
</dbReference>
<keyword evidence="6" id="KW-0732">Signal</keyword>
<dbReference type="PROSITE" id="PS00010">
    <property type="entry name" value="ASX_HYDROXYL"/>
    <property type="match status" value="3"/>
</dbReference>